<proteinExistence type="predicted"/>
<dbReference type="AlphaFoldDB" id="T5A884"/>
<sequence>MGREGDSAYSGIFVRFKQHVDSHVASGFNALLGFAPLTPPRQPDTDKASSMPRGSDLPPHHPSSSSRTMDFQDAQRALWSWDVFSLLSSPSYSPPALRHLPPPVPNDLAPGMDSTVFTFEDAFEDLLAASQRQPLPDINTRYQQRMLLRHMFPAGEPAWFWKRRLESQRLVQAPGWGPTSPPDWDSFHRATDWSGHRATDWSGLWRAAISEDSPGPDHDDFFHEQGRPEREFHQDDSRRLGSQERQVRRPAPDTFDHLFSSLSSAFTESQKSWDAFLNVIMTHATVDEQRQPPEPAGRITQVETREEYVDRAGYLHSTVTRKTLDEHGHEIGRETYVTMRPDDNPDDDDRDAVEFNRQGSTGKKPGWFWK</sequence>
<organism evidence="2 3">
    <name type="scientific">Ophiocordyceps sinensis (strain Co18 / CGMCC 3.14243)</name>
    <name type="common">Yarsagumba caterpillar fungus</name>
    <name type="synonym">Hirsutella sinensis</name>
    <dbReference type="NCBI Taxonomy" id="911162"/>
    <lineage>
        <taxon>Eukaryota</taxon>
        <taxon>Fungi</taxon>
        <taxon>Dikarya</taxon>
        <taxon>Ascomycota</taxon>
        <taxon>Pezizomycotina</taxon>
        <taxon>Sordariomycetes</taxon>
        <taxon>Hypocreomycetidae</taxon>
        <taxon>Hypocreales</taxon>
        <taxon>Ophiocordycipitaceae</taxon>
        <taxon>Ophiocordyceps</taxon>
    </lineage>
</organism>
<dbReference type="OrthoDB" id="4586300at2759"/>
<evidence type="ECO:0000313" key="3">
    <source>
        <dbReference type="Proteomes" id="UP000019374"/>
    </source>
</evidence>
<reference evidence="2 3" key="1">
    <citation type="journal article" date="2013" name="Chin. Sci. Bull.">
        <title>Genome survey uncovers the secrets of sex and lifestyle in caterpillar fungus.</title>
        <authorList>
            <person name="Hu X."/>
            <person name="Zhang Y."/>
            <person name="Xiao G."/>
            <person name="Zheng P."/>
            <person name="Xia Y."/>
            <person name="Zhang X."/>
            <person name="St Leger R.J."/>
            <person name="Liu X."/>
            <person name="Wang C."/>
        </authorList>
    </citation>
    <scope>NUCLEOTIDE SEQUENCE [LARGE SCALE GENOMIC DNA]</scope>
    <source>
        <strain evidence="3">Co18 / CGMCC 3.14243</strain>
        <tissue evidence="2">Fruit-body</tissue>
    </source>
</reference>
<feature type="region of interest" description="Disordered" evidence="1">
    <location>
        <begin position="326"/>
        <end position="370"/>
    </location>
</feature>
<dbReference type="EMBL" id="KE654030">
    <property type="protein sequence ID" value="EQK98793.1"/>
    <property type="molecule type" value="Genomic_DNA"/>
</dbReference>
<evidence type="ECO:0000256" key="1">
    <source>
        <dbReference type="SAM" id="MobiDB-lite"/>
    </source>
</evidence>
<feature type="compositionally biased region" description="Basic and acidic residues" evidence="1">
    <location>
        <begin position="215"/>
        <end position="250"/>
    </location>
</feature>
<gene>
    <name evidence="2" type="ORF">OCS_05498</name>
</gene>
<feature type="region of interest" description="Disordered" evidence="1">
    <location>
        <begin position="210"/>
        <end position="250"/>
    </location>
</feature>
<dbReference type="HOGENOM" id="CLU_058648_0_0_1"/>
<accession>T5A884</accession>
<dbReference type="Proteomes" id="UP000019374">
    <property type="component" value="Unassembled WGS sequence"/>
</dbReference>
<name>T5A884_OPHSC</name>
<feature type="region of interest" description="Disordered" evidence="1">
    <location>
        <begin position="35"/>
        <end position="69"/>
    </location>
</feature>
<dbReference type="eggNOG" id="ENOG502RJXY">
    <property type="taxonomic scope" value="Eukaryota"/>
</dbReference>
<protein>
    <submittedName>
        <fullName evidence="2">Uncharacterized protein</fullName>
    </submittedName>
</protein>
<evidence type="ECO:0000313" key="2">
    <source>
        <dbReference type="EMBL" id="EQK98793.1"/>
    </source>
</evidence>